<dbReference type="NCBIfam" id="TIGR02547">
    <property type="entry name" value="casA_cse1"/>
    <property type="match status" value="1"/>
</dbReference>
<dbReference type="InterPro" id="IPR013381">
    <property type="entry name" value="CRISPR-assoc_prot_Cse1"/>
</dbReference>
<protein>
    <submittedName>
        <fullName evidence="2">CRISPR type I-E/ECOLI-associated protein CasA/Cse1</fullName>
    </submittedName>
</protein>
<evidence type="ECO:0000313" key="2">
    <source>
        <dbReference type="EMBL" id="VEI13473.1"/>
    </source>
</evidence>
<keyword evidence="3" id="KW-1185">Reference proteome</keyword>
<dbReference type="Proteomes" id="UP000269542">
    <property type="component" value="Chromosome"/>
</dbReference>
<organism evidence="2 3">
    <name type="scientific">Trueperella bialowiezensis</name>
    <dbReference type="NCBI Taxonomy" id="312285"/>
    <lineage>
        <taxon>Bacteria</taxon>
        <taxon>Bacillati</taxon>
        <taxon>Actinomycetota</taxon>
        <taxon>Actinomycetes</taxon>
        <taxon>Actinomycetales</taxon>
        <taxon>Actinomycetaceae</taxon>
        <taxon>Trueperella</taxon>
    </lineage>
</organism>
<dbReference type="RefSeq" id="WP_126416584.1">
    <property type="nucleotide sequence ID" value="NZ_LR134476.1"/>
</dbReference>
<dbReference type="KEGG" id="tbw:NCTC13354_01188"/>
<dbReference type="EMBL" id="LR134476">
    <property type="protein sequence ID" value="VEI13473.1"/>
    <property type="molecule type" value="Genomic_DNA"/>
</dbReference>
<evidence type="ECO:0000256" key="1">
    <source>
        <dbReference type="SAM" id="MobiDB-lite"/>
    </source>
</evidence>
<reference evidence="2 3" key="1">
    <citation type="submission" date="2018-12" db="EMBL/GenBank/DDBJ databases">
        <authorList>
            <consortium name="Pathogen Informatics"/>
        </authorList>
    </citation>
    <scope>NUCLEOTIDE SEQUENCE [LARGE SCALE GENOMIC DNA]</scope>
    <source>
        <strain evidence="2 3">NCTC13354</strain>
    </source>
</reference>
<gene>
    <name evidence="2" type="ORF">NCTC13354_01188</name>
</gene>
<dbReference type="OrthoDB" id="3187690at2"/>
<dbReference type="Gene3D" id="1.10.132.100">
    <property type="match status" value="1"/>
</dbReference>
<dbReference type="Pfam" id="PF09481">
    <property type="entry name" value="CRISPR_Cse1"/>
    <property type="match status" value="1"/>
</dbReference>
<feature type="region of interest" description="Disordered" evidence="1">
    <location>
        <begin position="224"/>
        <end position="254"/>
    </location>
</feature>
<sequence length="577" mass="64634">MFSLLDEPWIKCVDIDGKQLTVGIKNVFDGSQNIYRIQGDSPAQNYALTRLLLAVFWRAHHPETEVRPGSTYEHRKWFEETREDLRRAGRDEAVLEYLRQFESRFHLLDVKHPFMQVADLHTSEGVIKPVTLIVPEIKDDYFSMRAGSERDSLSFDEAARWLVYLQAYDYRGVKTGAVGDPRVKKGKGYPNQPAWTGMTGGTLVIGRDLLETLVLNTPQEALINPNDKPVWERNPDGPGERSTVGEPKEPQGAADLATWQSRRVRLYFEGDRVTGVLVALGDLTPDKGKNVFGDPMTPYRYSPAQSKKGQDIYYPRPYDVERTIWRAFDALVVTATDGGFSTKAKAPKRPLNLSSLATLARQVEGIPKVLNVELVSIAYGSNQSSVATTYSSTISMPTILLLQESRHLRNKVRAAVTATTQAALALEKFEGNLLIAAGLCPKDDDGRLKSKENDHIPKGTPTDRLLTELEPHFNHWLRQLASLTPEEASTDSNRLEELEASWQSTVRSKVEDEARIALRGAGPRALVGKLVKASKESPKELVSAAEYYQRLLLDLDEHLPKTARNKTMNHENTEESA</sequence>
<feature type="compositionally biased region" description="Basic and acidic residues" evidence="1">
    <location>
        <begin position="229"/>
        <end position="239"/>
    </location>
</feature>
<dbReference type="AlphaFoldDB" id="A0A448PEW1"/>
<evidence type="ECO:0000313" key="3">
    <source>
        <dbReference type="Proteomes" id="UP000269542"/>
    </source>
</evidence>
<accession>A0A448PEW1</accession>
<proteinExistence type="predicted"/>
<name>A0A448PEW1_9ACTO</name>